<accession>A0A6A3XRQ5</accession>
<feature type="domain" description="Methionyl/Leucyl tRNA synthetase" evidence="14">
    <location>
        <begin position="65"/>
        <end position="198"/>
    </location>
</feature>
<dbReference type="EC" id="6.1.1.4" evidence="3"/>
<dbReference type="Proteomes" id="UP000433483">
    <property type="component" value="Unassembled WGS sequence"/>
</dbReference>
<evidence type="ECO:0000256" key="11">
    <source>
        <dbReference type="RuleBase" id="RU363035"/>
    </source>
</evidence>
<evidence type="ECO:0000256" key="10">
    <source>
        <dbReference type="ARBA" id="ARBA00047469"/>
    </source>
</evidence>
<dbReference type="PROSITE" id="PS00178">
    <property type="entry name" value="AA_TRNA_LIGASE_I"/>
    <property type="match status" value="1"/>
</dbReference>
<dbReference type="Pfam" id="PF13603">
    <property type="entry name" value="tRNA-synt_1_2"/>
    <property type="match status" value="1"/>
</dbReference>
<dbReference type="InterPro" id="IPR015413">
    <property type="entry name" value="Methionyl/Leucyl_tRNA_Synth"/>
</dbReference>
<keyword evidence="4 11" id="KW-0436">Ligase</keyword>
<evidence type="ECO:0000256" key="2">
    <source>
        <dbReference type="ARBA" id="ARBA00005594"/>
    </source>
</evidence>
<dbReference type="InterPro" id="IPR001412">
    <property type="entry name" value="aa-tRNA-synth_I_CS"/>
</dbReference>
<protein>
    <recommendedName>
        <fullName evidence="3">leucine--tRNA ligase</fullName>
        <ecNumber evidence="3">6.1.1.4</ecNumber>
    </recommendedName>
    <alternativeName>
        <fullName evidence="9">Leucyl-tRNA synthetase</fullName>
    </alternativeName>
</protein>
<dbReference type="SUPFAM" id="SSF52374">
    <property type="entry name" value="Nucleotidylyl transferase"/>
    <property type="match status" value="1"/>
</dbReference>
<dbReference type="OrthoDB" id="15954at2759"/>
<keyword evidence="7 11" id="KW-0648">Protein biosynthesis</keyword>
<feature type="domain" description="Aminoacyl-tRNA synthetase class Ia" evidence="12">
    <location>
        <begin position="662"/>
        <end position="703"/>
    </location>
</feature>
<dbReference type="CDD" id="cd07958">
    <property type="entry name" value="Anticodon_Ia_Leu_BEm"/>
    <property type="match status" value="1"/>
</dbReference>
<dbReference type="InterPro" id="IPR009080">
    <property type="entry name" value="tRNAsynth_Ia_anticodon-bd"/>
</dbReference>
<evidence type="ECO:0000259" key="13">
    <source>
        <dbReference type="Pfam" id="PF08264"/>
    </source>
</evidence>
<dbReference type="GO" id="GO:0032543">
    <property type="term" value="P:mitochondrial translation"/>
    <property type="evidence" value="ECO:0007669"/>
    <property type="project" value="TreeGrafter"/>
</dbReference>
<dbReference type="InterPro" id="IPR014729">
    <property type="entry name" value="Rossmann-like_a/b/a_fold"/>
</dbReference>
<keyword evidence="5 11" id="KW-0547">Nucleotide-binding</keyword>
<proteinExistence type="inferred from homology"/>
<evidence type="ECO:0000256" key="8">
    <source>
        <dbReference type="ARBA" id="ARBA00023146"/>
    </source>
</evidence>
<evidence type="ECO:0000256" key="9">
    <source>
        <dbReference type="ARBA" id="ARBA00030520"/>
    </source>
</evidence>
<evidence type="ECO:0000256" key="6">
    <source>
        <dbReference type="ARBA" id="ARBA00022840"/>
    </source>
</evidence>
<dbReference type="SUPFAM" id="SSF47323">
    <property type="entry name" value="Anticodon-binding domain of a subclass of class I aminoacyl-tRNA synthetases"/>
    <property type="match status" value="1"/>
</dbReference>
<keyword evidence="6 11" id="KW-0067">ATP-binding</keyword>
<sequence length="914" mass="101207">MTAMLRCRLRGALSARRSFATTSGAANSRAWEPIESKWQKRWAQQQLQTPPSSSSGKEPFYCLAMFPYPSGQLHIGHVRVYTISDCMARLKRMQGYDVLHPMGWDAFGLPAENAAIERGISPADWTVANIAQAKRQLQALGIKFDWDREVTTCAPDYYKWTQWIFLQMFSKGLAYRKEALVNWDPVDKTVLANEQVDAEGRSWRSGAVVEQRSLNQWFLRITEYGDRLLDDLGKLSKWPDAVKRMQSSWIGRSQGSQVQFQAVLEAAGTKPIPLTVFTTRVDTLFGVSFVSMAPDSAGVEALPLLLHVPAAQRAAVDAYITKVRAMSKDDRGKGDTTAGVFTGLYACHPLTGRHVPIYLAEYVLAHYGTGVVMGVPAHDSRDLAFARHHNLEVRSVVGGSDGSVCNEDEVFTEHGVLRDSGEFSGMTSQEATSAINARLEEKGVGGATTQFRLRDWLVSRQRYWGTPVPIIHCPSCGPVGVPTEQLPVELPPVGEDVADDLRGKGSSDSPLARMADWKHCKCPHCGGEAERDTDTLDTFVDSSWYYMRYCDARNDTAAFKPEQARTWLKKAGVDLYIGGIEHAILHLLYSRFVTKFMFDQGFLATDEPFAQLLAQGMVLGRTHKSPGSLRPLALSEYEEVVNDGRSAVIEKKTGLPVVTLWEKMSKSKHNGVDPEQIRSRHGADVTRLAVLFKAPPAHELEWDEADLAGQSRWLARIWSLLDGALAHRRQAGSVADEEEEKELRHKLHGTIKRVTEALNDYQSFNVAIAELMKLSNLLGERRTQLQGSAAYEEALRALVQMLAPLAPHTAAEMFQALQDGSEAADVHGCTWPAYDPALLDRAQVKVVLQVQGKPRDTILVDPSLLDARDSDAVLTLALASPAVQRHLQGRDVRKAILVSPKKQGAHGLLNIVVK</sequence>
<dbReference type="InterPro" id="IPR002302">
    <property type="entry name" value="Leu-tRNA-ligase"/>
</dbReference>
<evidence type="ECO:0000256" key="3">
    <source>
        <dbReference type="ARBA" id="ARBA00013164"/>
    </source>
</evidence>
<feature type="domain" description="Methionyl/Valyl/Leucyl/Isoleucyl-tRNA synthetase anticodon-binding" evidence="13">
    <location>
        <begin position="741"/>
        <end position="863"/>
    </location>
</feature>
<dbReference type="PRINTS" id="PR00985">
    <property type="entry name" value="TRNASYNTHLEU"/>
</dbReference>
<keyword evidence="17" id="KW-1185">Reference proteome</keyword>
<dbReference type="AlphaFoldDB" id="A0A6A3XRQ5"/>
<dbReference type="NCBIfam" id="TIGR00396">
    <property type="entry name" value="leuS_bact"/>
    <property type="match status" value="1"/>
</dbReference>
<evidence type="ECO:0000259" key="12">
    <source>
        <dbReference type="Pfam" id="PF00133"/>
    </source>
</evidence>
<feature type="domain" description="Aminoacyl-tRNA synthetase class Ia" evidence="12">
    <location>
        <begin position="454"/>
        <end position="619"/>
    </location>
</feature>
<comment type="subcellular location">
    <subcellularLocation>
        <location evidence="1">Mitochondrion matrix</location>
    </subcellularLocation>
</comment>
<keyword evidence="8 11" id="KW-0030">Aminoacyl-tRNA synthetase</keyword>
<dbReference type="Gene3D" id="3.40.50.620">
    <property type="entry name" value="HUPs"/>
    <property type="match status" value="2"/>
</dbReference>
<dbReference type="FunFam" id="3.40.50.620:FF:000003">
    <property type="entry name" value="Leucine--tRNA ligase"/>
    <property type="match status" value="1"/>
</dbReference>
<evidence type="ECO:0000256" key="7">
    <source>
        <dbReference type="ARBA" id="ARBA00022917"/>
    </source>
</evidence>
<dbReference type="GO" id="GO:0002161">
    <property type="term" value="F:aminoacyl-tRNA deacylase activity"/>
    <property type="evidence" value="ECO:0007669"/>
    <property type="project" value="InterPro"/>
</dbReference>
<dbReference type="PANTHER" id="PTHR43740">
    <property type="entry name" value="LEUCYL-TRNA SYNTHETASE"/>
    <property type="match status" value="1"/>
</dbReference>
<dbReference type="CDD" id="cd00812">
    <property type="entry name" value="LeuRS_core"/>
    <property type="match status" value="1"/>
</dbReference>
<evidence type="ECO:0000313" key="17">
    <source>
        <dbReference type="Proteomes" id="UP000433483"/>
    </source>
</evidence>
<dbReference type="Pfam" id="PF00133">
    <property type="entry name" value="tRNA-synt_1"/>
    <property type="match status" value="2"/>
</dbReference>
<dbReference type="InterPro" id="IPR013155">
    <property type="entry name" value="M/V/L/I-tRNA-synth_anticd-bd"/>
</dbReference>
<feature type="domain" description="Leucyl-tRNA synthetase editing" evidence="15">
    <location>
        <begin position="248"/>
        <end position="439"/>
    </location>
</feature>
<dbReference type="HAMAP" id="MF_00049_B">
    <property type="entry name" value="Leu_tRNA_synth_B"/>
    <property type="match status" value="1"/>
</dbReference>
<evidence type="ECO:0000259" key="14">
    <source>
        <dbReference type="Pfam" id="PF09334"/>
    </source>
</evidence>
<comment type="caution">
    <text evidence="16">The sequence shown here is derived from an EMBL/GenBank/DDBJ whole genome shotgun (WGS) entry which is preliminary data.</text>
</comment>
<evidence type="ECO:0000259" key="15">
    <source>
        <dbReference type="Pfam" id="PF13603"/>
    </source>
</evidence>
<dbReference type="GO" id="GO:0004823">
    <property type="term" value="F:leucine-tRNA ligase activity"/>
    <property type="evidence" value="ECO:0007669"/>
    <property type="project" value="UniProtKB-EC"/>
</dbReference>
<dbReference type="GO" id="GO:0006429">
    <property type="term" value="P:leucyl-tRNA aminoacylation"/>
    <property type="evidence" value="ECO:0007669"/>
    <property type="project" value="InterPro"/>
</dbReference>
<dbReference type="SUPFAM" id="SSF50677">
    <property type="entry name" value="ValRS/IleRS/LeuRS editing domain"/>
    <property type="match status" value="1"/>
</dbReference>
<dbReference type="InterPro" id="IPR009008">
    <property type="entry name" value="Val/Leu/Ile-tRNA-synth_edit"/>
</dbReference>
<evidence type="ECO:0000256" key="5">
    <source>
        <dbReference type="ARBA" id="ARBA00022741"/>
    </source>
</evidence>
<dbReference type="FunFam" id="1.10.730.10:FF:000002">
    <property type="entry name" value="Leucine--tRNA ligase"/>
    <property type="match status" value="1"/>
</dbReference>
<dbReference type="GO" id="GO:0005759">
    <property type="term" value="C:mitochondrial matrix"/>
    <property type="evidence" value="ECO:0007669"/>
    <property type="project" value="UniProtKB-SubCell"/>
</dbReference>
<dbReference type="InterPro" id="IPR002300">
    <property type="entry name" value="aa-tRNA-synth_Ia"/>
</dbReference>
<reference evidence="16 17" key="1">
    <citation type="submission" date="2018-08" db="EMBL/GenBank/DDBJ databases">
        <title>Genomic investigation of the strawberry pathogen Phytophthora fragariae indicates pathogenicity is determined by transcriptional variation in three key races.</title>
        <authorList>
            <person name="Adams T.M."/>
            <person name="Armitage A.D."/>
            <person name="Sobczyk M.K."/>
            <person name="Bates H.J."/>
            <person name="Dunwell J.M."/>
            <person name="Nellist C.F."/>
            <person name="Harrison R.J."/>
        </authorList>
    </citation>
    <scope>NUCLEOTIDE SEQUENCE [LARGE SCALE GENOMIC DNA]</scope>
    <source>
        <strain evidence="16 17">NOV-27</strain>
    </source>
</reference>
<dbReference type="GO" id="GO:0005524">
    <property type="term" value="F:ATP binding"/>
    <property type="evidence" value="ECO:0007669"/>
    <property type="project" value="UniProtKB-KW"/>
</dbReference>
<dbReference type="EMBL" id="QXGB01000680">
    <property type="protein sequence ID" value="KAE9207199.1"/>
    <property type="molecule type" value="Genomic_DNA"/>
</dbReference>
<organism evidence="16 17">
    <name type="scientific">Phytophthora fragariae</name>
    <dbReference type="NCBI Taxonomy" id="53985"/>
    <lineage>
        <taxon>Eukaryota</taxon>
        <taxon>Sar</taxon>
        <taxon>Stramenopiles</taxon>
        <taxon>Oomycota</taxon>
        <taxon>Peronosporomycetes</taxon>
        <taxon>Peronosporales</taxon>
        <taxon>Peronosporaceae</taxon>
        <taxon>Phytophthora</taxon>
    </lineage>
</organism>
<comment type="similarity">
    <text evidence="2 11">Belongs to the class-I aminoacyl-tRNA synthetase family.</text>
</comment>
<dbReference type="FunFam" id="3.40.50.620:FF:000100">
    <property type="entry name" value="probable leucine--tRNA ligase, mitochondrial"/>
    <property type="match status" value="1"/>
</dbReference>
<evidence type="ECO:0000256" key="4">
    <source>
        <dbReference type="ARBA" id="ARBA00022598"/>
    </source>
</evidence>
<dbReference type="Pfam" id="PF08264">
    <property type="entry name" value="Anticodon_1"/>
    <property type="match status" value="1"/>
</dbReference>
<evidence type="ECO:0000313" key="16">
    <source>
        <dbReference type="EMBL" id="KAE9207199.1"/>
    </source>
</evidence>
<dbReference type="Pfam" id="PF09334">
    <property type="entry name" value="tRNA-synt_1g"/>
    <property type="match status" value="1"/>
</dbReference>
<evidence type="ECO:0000256" key="1">
    <source>
        <dbReference type="ARBA" id="ARBA00004305"/>
    </source>
</evidence>
<comment type="catalytic activity">
    <reaction evidence="10">
        <text>tRNA(Leu) + L-leucine + ATP = L-leucyl-tRNA(Leu) + AMP + diphosphate</text>
        <dbReference type="Rhea" id="RHEA:11688"/>
        <dbReference type="Rhea" id="RHEA-COMP:9613"/>
        <dbReference type="Rhea" id="RHEA-COMP:9622"/>
        <dbReference type="ChEBI" id="CHEBI:30616"/>
        <dbReference type="ChEBI" id="CHEBI:33019"/>
        <dbReference type="ChEBI" id="CHEBI:57427"/>
        <dbReference type="ChEBI" id="CHEBI:78442"/>
        <dbReference type="ChEBI" id="CHEBI:78494"/>
        <dbReference type="ChEBI" id="CHEBI:456215"/>
        <dbReference type="EC" id="6.1.1.4"/>
    </reaction>
</comment>
<name>A0A6A3XRQ5_9STRA</name>
<gene>
    <name evidence="16" type="ORF">PF005_g12706</name>
</gene>
<dbReference type="Gene3D" id="1.10.730.10">
    <property type="entry name" value="Isoleucyl-tRNA Synthetase, Domain 1"/>
    <property type="match status" value="1"/>
</dbReference>
<dbReference type="PANTHER" id="PTHR43740:SF2">
    <property type="entry name" value="LEUCINE--TRNA LIGASE, MITOCHONDRIAL"/>
    <property type="match status" value="1"/>
</dbReference>
<dbReference type="InterPro" id="IPR025709">
    <property type="entry name" value="Leu_tRNA-synth_edit"/>
</dbReference>